<dbReference type="PANTHER" id="PTHR33164:SF106">
    <property type="entry name" value="TRANSCRIPTIONAL REGULATORY PROTEIN"/>
    <property type="match status" value="1"/>
</dbReference>
<dbReference type="InterPro" id="IPR039422">
    <property type="entry name" value="MarR/SlyA-like"/>
</dbReference>
<dbReference type="PANTHER" id="PTHR33164">
    <property type="entry name" value="TRANSCRIPTIONAL REGULATOR, MARR FAMILY"/>
    <property type="match status" value="1"/>
</dbReference>
<dbReference type="SUPFAM" id="SSF46785">
    <property type="entry name" value="Winged helix' DNA-binding domain"/>
    <property type="match status" value="1"/>
</dbReference>
<protein>
    <submittedName>
        <fullName evidence="2">MarR family transcriptional regulator</fullName>
    </submittedName>
</protein>
<evidence type="ECO:0000259" key="1">
    <source>
        <dbReference type="SMART" id="SM00347"/>
    </source>
</evidence>
<dbReference type="InterPro" id="IPR000835">
    <property type="entry name" value="HTH_MarR-typ"/>
</dbReference>
<dbReference type="InterPro" id="IPR036390">
    <property type="entry name" value="WH_DNA-bd_sf"/>
</dbReference>
<feature type="domain" description="HTH marR-type" evidence="1">
    <location>
        <begin position="33"/>
        <end position="135"/>
    </location>
</feature>
<organism evidence="2 3">
    <name type="scientific">Nonomuraea diastatica</name>
    <dbReference type="NCBI Taxonomy" id="1848329"/>
    <lineage>
        <taxon>Bacteria</taxon>
        <taxon>Bacillati</taxon>
        <taxon>Actinomycetota</taxon>
        <taxon>Actinomycetes</taxon>
        <taxon>Streptosporangiales</taxon>
        <taxon>Streptosporangiaceae</taxon>
        <taxon>Nonomuraea</taxon>
    </lineage>
</organism>
<dbReference type="InterPro" id="IPR036388">
    <property type="entry name" value="WH-like_DNA-bd_sf"/>
</dbReference>
<accession>A0A4R4WSD6</accession>
<proteinExistence type="predicted"/>
<gene>
    <name evidence="2" type="ORF">E1294_17875</name>
</gene>
<dbReference type="OrthoDB" id="162531at2"/>
<comment type="caution">
    <text evidence="2">The sequence shown here is derived from an EMBL/GenBank/DDBJ whole genome shotgun (WGS) entry which is preliminary data.</text>
</comment>
<dbReference type="SMART" id="SM00347">
    <property type="entry name" value="HTH_MARR"/>
    <property type="match status" value="1"/>
</dbReference>
<reference evidence="2 3" key="1">
    <citation type="submission" date="2019-03" db="EMBL/GenBank/DDBJ databases">
        <title>Draft genome sequences of novel Actinobacteria.</title>
        <authorList>
            <person name="Sahin N."/>
            <person name="Ay H."/>
            <person name="Saygin H."/>
        </authorList>
    </citation>
    <scope>NUCLEOTIDE SEQUENCE [LARGE SCALE GENOMIC DNA]</scope>
    <source>
        <strain evidence="2 3">KC712</strain>
    </source>
</reference>
<dbReference type="Proteomes" id="UP000294543">
    <property type="component" value="Unassembled WGS sequence"/>
</dbReference>
<keyword evidence="3" id="KW-1185">Reference proteome</keyword>
<name>A0A4R4WSD6_9ACTN</name>
<dbReference type="GO" id="GO:0003700">
    <property type="term" value="F:DNA-binding transcription factor activity"/>
    <property type="evidence" value="ECO:0007669"/>
    <property type="project" value="InterPro"/>
</dbReference>
<dbReference type="Pfam" id="PF12802">
    <property type="entry name" value="MarR_2"/>
    <property type="match status" value="1"/>
</dbReference>
<evidence type="ECO:0000313" key="2">
    <source>
        <dbReference type="EMBL" id="TDD20478.1"/>
    </source>
</evidence>
<evidence type="ECO:0000313" key="3">
    <source>
        <dbReference type="Proteomes" id="UP000294543"/>
    </source>
</evidence>
<dbReference type="AlphaFoldDB" id="A0A4R4WSD6"/>
<dbReference type="Gene3D" id="1.10.10.10">
    <property type="entry name" value="Winged helix-like DNA-binding domain superfamily/Winged helix DNA-binding domain"/>
    <property type="match status" value="1"/>
</dbReference>
<dbReference type="EMBL" id="SMKP01000045">
    <property type="protein sequence ID" value="TDD20478.1"/>
    <property type="molecule type" value="Genomic_DNA"/>
</dbReference>
<sequence>MVSRQPQEPPEPAAHQERVIRGLFTAVILHGNITASVLGMHPTDLFALGVVELHGPLGAGELSERTGLSTGATTRLIDRLQRAGQLRRVPDPADRRRVIVEKVRGHELDEALNAAFEPIERGMEEVLSRFPAERLADVMDFLEQTTSAIQSATGSVQKIAKTRRSTLDASGP</sequence>
<dbReference type="GO" id="GO:0006950">
    <property type="term" value="P:response to stress"/>
    <property type="evidence" value="ECO:0007669"/>
    <property type="project" value="TreeGrafter"/>
</dbReference>